<accession>A0ABX5LLI1</accession>
<sequence>MPTLKDLNGRIPDRIGTECLNLRNYCYWLRELCRGEAEYLKIESVATNILTAQIFSSEEARLQNAILRFELLRFITQSMHRTLPLSAEASQILSQFLTAVSNDRKKACRENLILSFNYDTLLEDQIQQDPHLFQTTAIDYGVSIERADRSANQENRPKSVDLLKLHGSLNWYSIKGAGEDLDLKNVCRVEPGDRSFPLYQKDNPIFIPMAHAKDSFLRGSLFNVLWAKADYFLSTADEIFVIGYGFPQTDGNCFPFLLKHRDRIRHVVVYENPGDPTVLRLERLFDKGVVICQDAKEFLQTNLTLTQSR</sequence>
<proteinExistence type="predicted"/>
<protein>
    <recommendedName>
        <fullName evidence="3">SIR2-like domain-containing protein</fullName>
    </recommendedName>
</protein>
<dbReference type="RefSeq" id="WP_106199642.1">
    <property type="nucleotide sequence ID" value="NZ_QGHD01000029.1"/>
</dbReference>
<evidence type="ECO:0008006" key="3">
    <source>
        <dbReference type="Google" id="ProtNLM"/>
    </source>
</evidence>
<dbReference type="Proteomes" id="UP000245523">
    <property type="component" value="Unassembled WGS sequence"/>
</dbReference>
<evidence type="ECO:0000313" key="2">
    <source>
        <dbReference type="Proteomes" id="UP000245523"/>
    </source>
</evidence>
<dbReference type="EMBL" id="QGHD01000029">
    <property type="protein sequence ID" value="PWK93259.1"/>
    <property type="molecule type" value="Genomic_DNA"/>
</dbReference>
<evidence type="ECO:0000313" key="1">
    <source>
        <dbReference type="EMBL" id="PWK93259.1"/>
    </source>
</evidence>
<comment type="caution">
    <text evidence="1">The sequence shown here is derived from an EMBL/GenBank/DDBJ whole genome shotgun (WGS) entry which is preliminary data.</text>
</comment>
<name>A0ABX5LLI1_9BACT</name>
<keyword evidence="2" id="KW-1185">Reference proteome</keyword>
<gene>
    <name evidence="1" type="ORF">B0H50_12927</name>
</gene>
<reference evidence="1 2" key="1">
    <citation type="submission" date="2018-05" db="EMBL/GenBank/DDBJ databases">
        <title>Animal gut microbial communities from fecal samples from Wisconsin, USA.</title>
        <authorList>
            <person name="Neumann A."/>
        </authorList>
    </citation>
    <scope>NUCLEOTIDE SEQUENCE [LARGE SCALE GENOMIC DNA]</scope>
    <source>
        <strain evidence="1 2">UWS4</strain>
    </source>
</reference>
<organism evidence="1 2">
    <name type="scientific">Hallerella porci</name>
    <dbReference type="NCBI Taxonomy" id="1945871"/>
    <lineage>
        <taxon>Bacteria</taxon>
        <taxon>Pseudomonadati</taxon>
        <taxon>Fibrobacterota</taxon>
        <taxon>Fibrobacteria</taxon>
        <taxon>Fibrobacterales</taxon>
        <taxon>Fibrobacteraceae</taxon>
        <taxon>Hallerella</taxon>
    </lineage>
</organism>